<feature type="transmembrane region" description="Helical" evidence="20">
    <location>
        <begin position="362"/>
        <end position="385"/>
    </location>
</feature>
<dbReference type="InterPro" id="IPR055414">
    <property type="entry name" value="LRR_R13L4/SHOC2-like"/>
</dbReference>
<evidence type="ECO:0000256" key="14">
    <source>
        <dbReference type="ARBA" id="ARBA00023136"/>
    </source>
</evidence>
<feature type="chain" id="PRO_5042069754" description="non-specific serine/threonine protein kinase" evidence="21">
    <location>
        <begin position="23"/>
        <end position="650"/>
    </location>
</feature>
<keyword evidence="12 19" id="KW-0067">ATP-binding</keyword>
<dbReference type="PROSITE" id="PS00109">
    <property type="entry name" value="PROTEIN_KINASE_TYR"/>
    <property type="match status" value="1"/>
</dbReference>
<evidence type="ECO:0000256" key="7">
    <source>
        <dbReference type="ARBA" id="ARBA00022692"/>
    </source>
</evidence>
<proteinExistence type="predicted"/>
<dbReference type="InterPro" id="IPR003591">
    <property type="entry name" value="Leu-rich_rpt_typical-subtyp"/>
</dbReference>
<dbReference type="Pfam" id="PF13855">
    <property type="entry name" value="LRR_8"/>
    <property type="match status" value="1"/>
</dbReference>
<evidence type="ECO:0000256" key="12">
    <source>
        <dbReference type="ARBA" id="ARBA00022840"/>
    </source>
</evidence>
<organism evidence="23 24">
    <name type="scientific">Heracleum sosnowskyi</name>
    <dbReference type="NCBI Taxonomy" id="360622"/>
    <lineage>
        <taxon>Eukaryota</taxon>
        <taxon>Viridiplantae</taxon>
        <taxon>Streptophyta</taxon>
        <taxon>Embryophyta</taxon>
        <taxon>Tracheophyta</taxon>
        <taxon>Spermatophyta</taxon>
        <taxon>Magnoliopsida</taxon>
        <taxon>eudicotyledons</taxon>
        <taxon>Gunneridae</taxon>
        <taxon>Pentapetalae</taxon>
        <taxon>asterids</taxon>
        <taxon>campanulids</taxon>
        <taxon>Apiales</taxon>
        <taxon>Apiaceae</taxon>
        <taxon>Apioideae</taxon>
        <taxon>apioid superclade</taxon>
        <taxon>Tordylieae</taxon>
        <taxon>Tordyliinae</taxon>
        <taxon>Heracleum</taxon>
    </lineage>
</organism>
<keyword evidence="14 20" id="KW-0472">Membrane</keyword>
<reference evidence="23" key="1">
    <citation type="submission" date="2023-02" db="EMBL/GenBank/DDBJ databases">
        <title>Genome of toxic invasive species Heracleum sosnowskyi carries increased number of genes despite the absence of recent whole-genome duplications.</title>
        <authorList>
            <person name="Schelkunov M."/>
            <person name="Shtratnikova V."/>
            <person name="Makarenko M."/>
            <person name="Klepikova A."/>
            <person name="Omelchenko D."/>
            <person name="Novikova G."/>
            <person name="Obukhova E."/>
            <person name="Bogdanov V."/>
            <person name="Penin A."/>
            <person name="Logacheva M."/>
        </authorList>
    </citation>
    <scope>NUCLEOTIDE SEQUENCE</scope>
    <source>
        <strain evidence="23">Hsosn_3</strain>
        <tissue evidence="23">Leaf</tissue>
    </source>
</reference>
<protein>
    <recommendedName>
        <fullName evidence="2">non-specific serine/threonine protein kinase</fullName>
        <ecNumber evidence="2">2.7.11.1</ecNumber>
    </recommendedName>
</protein>
<dbReference type="InterPro" id="IPR032675">
    <property type="entry name" value="LRR_dom_sf"/>
</dbReference>
<evidence type="ECO:0000256" key="6">
    <source>
        <dbReference type="ARBA" id="ARBA00022679"/>
    </source>
</evidence>
<keyword evidence="6" id="KW-0808">Transferase</keyword>
<comment type="caution">
    <text evidence="23">The sequence shown here is derived from an EMBL/GenBank/DDBJ whole genome shotgun (WGS) entry which is preliminary data.</text>
</comment>
<evidence type="ECO:0000256" key="19">
    <source>
        <dbReference type="PROSITE-ProRule" id="PRU10141"/>
    </source>
</evidence>
<dbReference type="EMBL" id="JAUIZM010000006">
    <property type="protein sequence ID" value="KAK1381323.1"/>
    <property type="molecule type" value="Genomic_DNA"/>
</dbReference>
<evidence type="ECO:0000256" key="20">
    <source>
        <dbReference type="SAM" id="Phobius"/>
    </source>
</evidence>
<feature type="domain" description="Protein kinase" evidence="22">
    <location>
        <begin position="425"/>
        <end position="650"/>
    </location>
</feature>
<keyword evidence="11 23" id="KW-0418">Kinase</keyword>
<keyword evidence="10 19" id="KW-0547">Nucleotide-binding</keyword>
<dbReference type="InterPro" id="IPR011009">
    <property type="entry name" value="Kinase-like_dom_sf"/>
</dbReference>
<dbReference type="Pfam" id="PF00069">
    <property type="entry name" value="Pkinase"/>
    <property type="match status" value="1"/>
</dbReference>
<dbReference type="GO" id="GO:0006952">
    <property type="term" value="P:defense response"/>
    <property type="evidence" value="ECO:0007669"/>
    <property type="project" value="UniProtKB-ARBA"/>
</dbReference>
<dbReference type="Gene3D" id="1.10.510.10">
    <property type="entry name" value="Transferase(Phosphotransferase) domain 1"/>
    <property type="match status" value="1"/>
</dbReference>
<keyword evidence="24" id="KW-1185">Reference proteome</keyword>
<evidence type="ECO:0000259" key="22">
    <source>
        <dbReference type="PROSITE" id="PS50011"/>
    </source>
</evidence>
<evidence type="ECO:0000256" key="13">
    <source>
        <dbReference type="ARBA" id="ARBA00022989"/>
    </source>
</evidence>
<dbReference type="AlphaFoldDB" id="A0AAD8I9W9"/>
<keyword evidence="3" id="KW-0723">Serine/threonine-protein kinase</keyword>
<dbReference type="PROSITE" id="PS50011">
    <property type="entry name" value="PROTEIN_KINASE_DOM"/>
    <property type="match status" value="1"/>
</dbReference>
<dbReference type="PANTHER" id="PTHR48005">
    <property type="entry name" value="LEUCINE RICH REPEAT KINASE 2"/>
    <property type="match status" value="1"/>
</dbReference>
<comment type="catalytic activity">
    <reaction evidence="18">
        <text>L-seryl-[protein] + ATP = O-phospho-L-seryl-[protein] + ADP + H(+)</text>
        <dbReference type="Rhea" id="RHEA:17989"/>
        <dbReference type="Rhea" id="RHEA-COMP:9863"/>
        <dbReference type="Rhea" id="RHEA-COMP:11604"/>
        <dbReference type="ChEBI" id="CHEBI:15378"/>
        <dbReference type="ChEBI" id="CHEBI:29999"/>
        <dbReference type="ChEBI" id="CHEBI:30616"/>
        <dbReference type="ChEBI" id="CHEBI:83421"/>
        <dbReference type="ChEBI" id="CHEBI:456216"/>
        <dbReference type="EC" id="2.7.11.1"/>
    </reaction>
</comment>
<name>A0AAD8I9W9_9APIA</name>
<feature type="binding site" evidence="19">
    <location>
        <position position="453"/>
    </location>
    <ligand>
        <name>ATP</name>
        <dbReference type="ChEBI" id="CHEBI:30616"/>
    </ligand>
</feature>
<dbReference type="InterPro" id="IPR000719">
    <property type="entry name" value="Prot_kinase_dom"/>
</dbReference>
<evidence type="ECO:0000313" key="24">
    <source>
        <dbReference type="Proteomes" id="UP001237642"/>
    </source>
</evidence>
<keyword evidence="7 20" id="KW-0812">Transmembrane</keyword>
<evidence type="ECO:0000256" key="8">
    <source>
        <dbReference type="ARBA" id="ARBA00022729"/>
    </source>
</evidence>
<dbReference type="EC" id="2.7.11.1" evidence="2"/>
<evidence type="ECO:0000256" key="9">
    <source>
        <dbReference type="ARBA" id="ARBA00022737"/>
    </source>
</evidence>
<evidence type="ECO:0000256" key="1">
    <source>
        <dbReference type="ARBA" id="ARBA00004479"/>
    </source>
</evidence>
<dbReference type="Pfam" id="PF23598">
    <property type="entry name" value="LRR_14"/>
    <property type="match status" value="1"/>
</dbReference>
<dbReference type="FunFam" id="3.80.10.10:FF:000400">
    <property type="entry name" value="Nuclear pore complex protein NUP107"/>
    <property type="match status" value="1"/>
</dbReference>
<dbReference type="InterPro" id="IPR008266">
    <property type="entry name" value="Tyr_kinase_AS"/>
</dbReference>
<keyword evidence="13 20" id="KW-1133">Transmembrane helix</keyword>
<keyword evidence="4" id="KW-0597">Phosphoprotein</keyword>
<feature type="signal peptide" evidence="21">
    <location>
        <begin position="1"/>
        <end position="22"/>
    </location>
</feature>
<reference evidence="23" key="2">
    <citation type="submission" date="2023-05" db="EMBL/GenBank/DDBJ databases">
        <authorList>
            <person name="Schelkunov M.I."/>
        </authorList>
    </citation>
    <scope>NUCLEOTIDE SEQUENCE</scope>
    <source>
        <strain evidence="23">Hsosn_3</strain>
        <tissue evidence="23">Leaf</tissue>
    </source>
</reference>
<dbReference type="PROSITE" id="PS00107">
    <property type="entry name" value="PROTEIN_KINASE_ATP"/>
    <property type="match status" value="1"/>
</dbReference>
<evidence type="ECO:0000256" key="15">
    <source>
        <dbReference type="ARBA" id="ARBA00023170"/>
    </source>
</evidence>
<evidence type="ECO:0000256" key="10">
    <source>
        <dbReference type="ARBA" id="ARBA00022741"/>
    </source>
</evidence>
<keyword evidence="15" id="KW-0675">Receptor</keyword>
<dbReference type="GO" id="GO:0004674">
    <property type="term" value="F:protein serine/threonine kinase activity"/>
    <property type="evidence" value="ECO:0007669"/>
    <property type="project" value="UniProtKB-KW"/>
</dbReference>
<evidence type="ECO:0000256" key="21">
    <source>
        <dbReference type="SAM" id="SignalP"/>
    </source>
</evidence>
<gene>
    <name evidence="23" type="ORF">POM88_028067</name>
</gene>
<keyword evidence="9" id="KW-0677">Repeat</keyword>
<dbReference type="Pfam" id="PF00560">
    <property type="entry name" value="LRR_1"/>
    <property type="match status" value="1"/>
</dbReference>
<evidence type="ECO:0000256" key="11">
    <source>
        <dbReference type="ARBA" id="ARBA00022777"/>
    </source>
</evidence>
<evidence type="ECO:0000256" key="18">
    <source>
        <dbReference type="ARBA" id="ARBA00048679"/>
    </source>
</evidence>
<dbReference type="PANTHER" id="PTHR48005:SF16">
    <property type="entry name" value="MDIS1-INTERACTING RECEPTOR LIKE KINASE 2-LIKE ISOFORM X1"/>
    <property type="match status" value="1"/>
</dbReference>
<dbReference type="GO" id="GO:0051707">
    <property type="term" value="P:response to other organism"/>
    <property type="evidence" value="ECO:0007669"/>
    <property type="project" value="UniProtKB-ARBA"/>
</dbReference>
<evidence type="ECO:0000256" key="3">
    <source>
        <dbReference type="ARBA" id="ARBA00022527"/>
    </source>
</evidence>
<dbReference type="PROSITE" id="PS51450">
    <property type="entry name" value="LRR"/>
    <property type="match status" value="1"/>
</dbReference>
<dbReference type="SUPFAM" id="SSF52058">
    <property type="entry name" value="L domain-like"/>
    <property type="match status" value="1"/>
</dbReference>
<dbReference type="SUPFAM" id="SSF56112">
    <property type="entry name" value="Protein kinase-like (PK-like)"/>
    <property type="match status" value="1"/>
</dbReference>
<evidence type="ECO:0000256" key="17">
    <source>
        <dbReference type="ARBA" id="ARBA00047899"/>
    </source>
</evidence>
<evidence type="ECO:0000256" key="5">
    <source>
        <dbReference type="ARBA" id="ARBA00022614"/>
    </source>
</evidence>
<keyword evidence="5" id="KW-0433">Leucine-rich repeat</keyword>
<dbReference type="GO" id="GO:0016020">
    <property type="term" value="C:membrane"/>
    <property type="evidence" value="ECO:0007669"/>
    <property type="project" value="UniProtKB-SubCell"/>
</dbReference>
<dbReference type="InterPro" id="IPR017441">
    <property type="entry name" value="Protein_kinase_ATP_BS"/>
</dbReference>
<accession>A0AAD8I9W9</accession>
<evidence type="ECO:0000256" key="16">
    <source>
        <dbReference type="ARBA" id="ARBA00023180"/>
    </source>
</evidence>
<dbReference type="FunFam" id="3.30.200.20:FF:000309">
    <property type="entry name" value="Leucine-rich repeat receptor protein kinase MSP1"/>
    <property type="match status" value="1"/>
</dbReference>
<sequence>MASVSCIIIYKLLLVSVCFAVAKNTTNSSPSSSSLESESEREALVRTGWWGNQIPLYGASNQQHCSWSGIGCSEEGRVVSIEIWEHSIEDELGKLNFSSFPYLEKLDLLYCKLNGSIPYQIGMLSKLNYLSLSGNDLSGTLPSFLGNLTYLEHLDVSSNHLTGFIPSELCNLTNLSYLYLSGNNLNGSIPSEIGTLSNLIKLYLDDNRLTGTIPSALGSLTKLEHMYLSINQFSGSLDLHYANLTHLHALDVSNNSLTGSIPIFKCSGLQHLFLSDNLLSGNIPKELGNCYSLVELDLSNNKLSGSIPNNFRCLVHLTYLVLYDNHLSDTLPPTSNPYEGHICDNSSNGGEVTSHPRNSVVLVRYIVLFVTIGLFLMILAFVFVCRKKRKENQDKMLVRNGDICSVWNFDGNLAYEDIIRSTNNFDIRYCIGTGGYGSVYEARLQNGKTVALKKLHRLEAEDPNFDNYFKNEAHILSNIRHKNIVKLYGFCLHNRCMFLIYEYMENGSLFCALRDDAHAVELDWSKRVNIVKGIAHALSYMHHDCSPPIVHRDISSNNILLNSHLEGFVADFGASRLLDPDLSNQTMVAGTYGYIAPELAYTMVVTEKCDVYSFGVVALEIMMGSHPGDLLSSFTAPQSIQNRMLSDLPI</sequence>
<evidence type="ECO:0000256" key="4">
    <source>
        <dbReference type="ARBA" id="ARBA00022553"/>
    </source>
</evidence>
<comment type="subcellular location">
    <subcellularLocation>
        <location evidence="1">Membrane</location>
        <topology evidence="1">Single-pass type I membrane protein</topology>
    </subcellularLocation>
</comment>
<dbReference type="FunFam" id="3.80.10.10:FF:000383">
    <property type="entry name" value="Leucine-rich repeat receptor protein kinase EMS1"/>
    <property type="match status" value="1"/>
</dbReference>
<evidence type="ECO:0000313" key="23">
    <source>
        <dbReference type="EMBL" id="KAK1381323.1"/>
    </source>
</evidence>
<dbReference type="SMART" id="SM00369">
    <property type="entry name" value="LRR_TYP"/>
    <property type="match status" value="7"/>
</dbReference>
<dbReference type="InterPro" id="IPR001611">
    <property type="entry name" value="Leu-rich_rpt"/>
</dbReference>
<dbReference type="InterPro" id="IPR051420">
    <property type="entry name" value="Ser_Thr_Kinases_DiverseReg"/>
</dbReference>
<dbReference type="Gene3D" id="3.30.200.20">
    <property type="entry name" value="Phosphorylase Kinase, domain 1"/>
    <property type="match status" value="1"/>
</dbReference>
<evidence type="ECO:0000256" key="2">
    <source>
        <dbReference type="ARBA" id="ARBA00012513"/>
    </source>
</evidence>
<keyword evidence="16" id="KW-0325">Glycoprotein</keyword>
<dbReference type="Gene3D" id="3.80.10.10">
    <property type="entry name" value="Ribonuclease Inhibitor"/>
    <property type="match status" value="3"/>
</dbReference>
<dbReference type="GO" id="GO:0005524">
    <property type="term" value="F:ATP binding"/>
    <property type="evidence" value="ECO:0007669"/>
    <property type="project" value="UniProtKB-UniRule"/>
</dbReference>
<dbReference type="Proteomes" id="UP001237642">
    <property type="component" value="Unassembled WGS sequence"/>
</dbReference>
<comment type="catalytic activity">
    <reaction evidence="17">
        <text>L-threonyl-[protein] + ATP = O-phospho-L-threonyl-[protein] + ADP + H(+)</text>
        <dbReference type="Rhea" id="RHEA:46608"/>
        <dbReference type="Rhea" id="RHEA-COMP:11060"/>
        <dbReference type="Rhea" id="RHEA-COMP:11605"/>
        <dbReference type="ChEBI" id="CHEBI:15378"/>
        <dbReference type="ChEBI" id="CHEBI:30013"/>
        <dbReference type="ChEBI" id="CHEBI:30616"/>
        <dbReference type="ChEBI" id="CHEBI:61977"/>
        <dbReference type="ChEBI" id="CHEBI:456216"/>
        <dbReference type="EC" id="2.7.11.1"/>
    </reaction>
</comment>
<keyword evidence="8 21" id="KW-0732">Signal</keyword>